<evidence type="ECO:0000256" key="1">
    <source>
        <dbReference type="SAM" id="Phobius"/>
    </source>
</evidence>
<keyword evidence="3" id="KW-1185">Reference proteome</keyword>
<comment type="caution">
    <text evidence="2">The sequence shown here is derived from an EMBL/GenBank/DDBJ whole genome shotgun (WGS) entry which is preliminary data.</text>
</comment>
<proteinExistence type="predicted"/>
<dbReference type="InterPro" id="IPR046123">
    <property type="entry name" value="DUF6120"/>
</dbReference>
<evidence type="ECO:0000313" key="3">
    <source>
        <dbReference type="Proteomes" id="UP000195305"/>
    </source>
</evidence>
<dbReference type="EMBL" id="NFLJ01000023">
    <property type="protein sequence ID" value="OUQ33864.1"/>
    <property type="molecule type" value="Genomic_DNA"/>
</dbReference>
<accession>A0A1Y4SVD9</accession>
<sequence>MKKQKFKNPITQKYYHQLYKSFPLHNLHEKEFLKLIKIRLHEYENSHLEATYQDYIERFGLPEDIIIFFYQHYDDHYVITHMKSRKIIKYSSFIIVPLIIISLVYVLWTTYHYYQDYKNMMESFPAYEEEIIYDYGTISMDE</sequence>
<keyword evidence="1" id="KW-0472">Membrane</keyword>
<dbReference type="Proteomes" id="UP000195305">
    <property type="component" value="Unassembled WGS sequence"/>
</dbReference>
<organism evidence="2 3">
    <name type="scientific">Massilimicrobiota timonensis</name>
    <dbReference type="NCBI Taxonomy" id="1776392"/>
    <lineage>
        <taxon>Bacteria</taxon>
        <taxon>Bacillati</taxon>
        <taxon>Bacillota</taxon>
        <taxon>Erysipelotrichia</taxon>
        <taxon>Erysipelotrichales</taxon>
        <taxon>Erysipelotrichaceae</taxon>
        <taxon>Massilimicrobiota</taxon>
    </lineage>
</organism>
<evidence type="ECO:0000313" key="2">
    <source>
        <dbReference type="EMBL" id="OUQ33864.1"/>
    </source>
</evidence>
<dbReference type="OrthoDB" id="1652055at2"/>
<gene>
    <name evidence="2" type="ORF">B5E75_08575</name>
</gene>
<dbReference type="Pfam" id="PF19615">
    <property type="entry name" value="DUF6120"/>
    <property type="match status" value="1"/>
</dbReference>
<reference evidence="2 3" key="1">
    <citation type="journal article" date="2018" name="BMC Genomics">
        <title>Whole genome sequencing and function prediction of 133 gut anaerobes isolated from chicken caecum in pure cultures.</title>
        <authorList>
            <person name="Medvecky M."/>
            <person name="Cejkova D."/>
            <person name="Polansky O."/>
            <person name="Karasova D."/>
            <person name="Kubasova T."/>
            <person name="Cizek A."/>
            <person name="Rychlik I."/>
        </authorList>
    </citation>
    <scope>NUCLEOTIDE SEQUENCE [LARGE SCALE GENOMIC DNA]</scope>
    <source>
        <strain evidence="2 3">An13</strain>
    </source>
</reference>
<dbReference type="RefSeq" id="WP_087358392.1">
    <property type="nucleotide sequence ID" value="NZ_AP031415.1"/>
</dbReference>
<protein>
    <submittedName>
        <fullName evidence="2">Uncharacterized protein</fullName>
    </submittedName>
</protein>
<keyword evidence="1" id="KW-0812">Transmembrane</keyword>
<name>A0A1Y4SVD9_9FIRM</name>
<dbReference type="AlphaFoldDB" id="A0A1Y4SVD9"/>
<feature type="transmembrane region" description="Helical" evidence="1">
    <location>
        <begin position="90"/>
        <end position="114"/>
    </location>
</feature>
<keyword evidence="1" id="KW-1133">Transmembrane helix</keyword>